<proteinExistence type="inferred from homology"/>
<comment type="similarity">
    <text evidence="1">Belongs to the AHA1 family.</text>
</comment>
<feature type="domain" description="Activator of Hsp90 ATPase homologue 1/2-like C-terminal" evidence="2">
    <location>
        <begin position="28"/>
        <end position="139"/>
    </location>
</feature>
<dbReference type="InterPro" id="IPR023393">
    <property type="entry name" value="START-like_dom_sf"/>
</dbReference>
<dbReference type="AlphaFoldDB" id="A0A7X0SJI2"/>
<comment type="caution">
    <text evidence="3">The sequence shown here is derived from an EMBL/GenBank/DDBJ whole genome shotgun (WGS) entry which is preliminary data.</text>
</comment>
<dbReference type="SUPFAM" id="SSF55961">
    <property type="entry name" value="Bet v1-like"/>
    <property type="match status" value="1"/>
</dbReference>
<reference evidence="3 4" key="1">
    <citation type="submission" date="2020-08" db="EMBL/GenBank/DDBJ databases">
        <title>Cohnella phylogeny.</title>
        <authorList>
            <person name="Dunlap C."/>
        </authorList>
    </citation>
    <scope>NUCLEOTIDE SEQUENCE [LARGE SCALE GENOMIC DNA]</scope>
    <source>
        <strain evidence="3 4">CBP 2801</strain>
    </source>
</reference>
<protein>
    <submittedName>
        <fullName evidence="3">SRPBCC family protein</fullName>
    </submittedName>
</protein>
<dbReference type="InterPro" id="IPR013538">
    <property type="entry name" value="ASHA1/2-like_C"/>
</dbReference>
<organism evidence="3 4">
    <name type="scientific">Cohnella zeiphila</name>
    <dbReference type="NCBI Taxonomy" id="2761120"/>
    <lineage>
        <taxon>Bacteria</taxon>
        <taxon>Bacillati</taxon>
        <taxon>Bacillota</taxon>
        <taxon>Bacilli</taxon>
        <taxon>Bacillales</taxon>
        <taxon>Paenibacillaceae</taxon>
        <taxon>Cohnella</taxon>
    </lineage>
</organism>
<accession>A0A7X0SJI2</accession>
<evidence type="ECO:0000256" key="1">
    <source>
        <dbReference type="ARBA" id="ARBA00006817"/>
    </source>
</evidence>
<evidence type="ECO:0000313" key="3">
    <source>
        <dbReference type="EMBL" id="MBB6731132.1"/>
    </source>
</evidence>
<dbReference type="EMBL" id="JACJVO010000009">
    <property type="protein sequence ID" value="MBB6731132.1"/>
    <property type="molecule type" value="Genomic_DNA"/>
</dbReference>
<dbReference type="RefSeq" id="WP_185128769.1">
    <property type="nucleotide sequence ID" value="NZ_JACJVO010000009.1"/>
</dbReference>
<dbReference type="Gene3D" id="3.30.530.20">
    <property type="match status" value="1"/>
</dbReference>
<dbReference type="Pfam" id="PF08327">
    <property type="entry name" value="AHSA1"/>
    <property type="match status" value="1"/>
</dbReference>
<gene>
    <name evidence="3" type="ORF">H7C18_09460</name>
</gene>
<evidence type="ECO:0000313" key="4">
    <source>
        <dbReference type="Proteomes" id="UP000564644"/>
    </source>
</evidence>
<keyword evidence="4" id="KW-1185">Reference proteome</keyword>
<name>A0A7X0SJI2_9BACL</name>
<dbReference type="CDD" id="cd08899">
    <property type="entry name" value="SRPBCC_CalC_Aha1-like_6"/>
    <property type="match status" value="1"/>
</dbReference>
<sequence>MNSRKLENPHLVKQDDKWELVLERVLEHPREEVWAALTDAERIPAWGPFAPNRDMTTAGAVRLAQIDMPELETTEGSILEVEAPRLLVYEWGPDILRWELEEEGPRTLLTLRHRFADREQAPSYAAGWHLCLDGLTGTLAGKRMPSMAGHNAMNFGWQELYDGYQELLKDIR</sequence>
<dbReference type="Proteomes" id="UP000564644">
    <property type="component" value="Unassembled WGS sequence"/>
</dbReference>
<evidence type="ECO:0000259" key="2">
    <source>
        <dbReference type="Pfam" id="PF08327"/>
    </source>
</evidence>